<dbReference type="Proteomes" id="UP001168821">
    <property type="component" value="Unassembled WGS sequence"/>
</dbReference>
<dbReference type="PROSITE" id="PS50878">
    <property type="entry name" value="RT_POL"/>
    <property type="match status" value="1"/>
</dbReference>
<sequence length="187" mass="21145">MGIPRKLINLVRMCLKNSKAVVAAKNGNSEEFAFNSGVRQSDGMSATLFNIVMDRIVKNSHAERTIINKSVQIIAYADDLALIARNKESLSKLLTVITNEASKRGLDINVEKTKYLSASKRQGRRDKKEIDIGNFKFEIAENFRYLGSIIDNEGKRQVEITQRIQAGHRAYFKYSIIMKSSRISKDT</sequence>
<accession>A0AA38MCL5</accession>
<proteinExistence type="predicted"/>
<dbReference type="InterPro" id="IPR043128">
    <property type="entry name" value="Rev_trsase/Diguanyl_cyclase"/>
</dbReference>
<gene>
    <name evidence="2" type="ORF">Zmor_017473</name>
</gene>
<dbReference type="GO" id="GO:0071897">
    <property type="term" value="P:DNA biosynthetic process"/>
    <property type="evidence" value="ECO:0007669"/>
    <property type="project" value="UniProtKB-ARBA"/>
</dbReference>
<name>A0AA38MCL5_9CUCU</name>
<dbReference type="EMBL" id="JALNTZ010000005">
    <property type="protein sequence ID" value="KAJ3651429.1"/>
    <property type="molecule type" value="Genomic_DNA"/>
</dbReference>
<reference evidence="2" key="1">
    <citation type="journal article" date="2023" name="G3 (Bethesda)">
        <title>Whole genome assemblies of Zophobas morio and Tenebrio molitor.</title>
        <authorList>
            <person name="Kaur S."/>
            <person name="Stinson S.A."/>
            <person name="diCenzo G.C."/>
        </authorList>
    </citation>
    <scope>NUCLEOTIDE SEQUENCE</scope>
    <source>
        <strain evidence="2">QUZm001</strain>
    </source>
</reference>
<dbReference type="SUPFAM" id="SSF56672">
    <property type="entry name" value="DNA/RNA polymerases"/>
    <property type="match status" value="1"/>
</dbReference>
<evidence type="ECO:0000313" key="3">
    <source>
        <dbReference type="Proteomes" id="UP001168821"/>
    </source>
</evidence>
<dbReference type="AlphaFoldDB" id="A0AA38MCL5"/>
<organism evidence="2 3">
    <name type="scientific">Zophobas morio</name>
    <dbReference type="NCBI Taxonomy" id="2755281"/>
    <lineage>
        <taxon>Eukaryota</taxon>
        <taxon>Metazoa</taxon>
        <taxon>Ecdysozoa</taxon>
        <taxon>Arthropoda</taxon>
        <taxon>Hexapoda</taxon>
        <taxon>Insecta</taxon>
        <taxon>Pterygota</taxon>
        <taxon>Neoptera</taxon>
        <taxon>Endopterygota</taxon>
        <taxon>Coleoptera</taxon>
        <taxon>Polyphaga</taxon>
        <taxon>Cucujiformia</taxon>
        <taxon>Tenebrionidae</taxon>
        <taxon>Zophobas</taxon>
    </lineage>
</organism>
<dbReference type="InterPro" id="IPR043502">
    <property type="entry name" value="DNA/RNA_pol_sf"/>
</dbReference>
<protein>
    <recommendedName>
        <fullName evidence="1">Reverse transcriptase domain-containing protein</fullName>
    </recommendedName>
</protein>
<dbReference type="Gene3D" id="3.30.70.270">
    <property type="match status" value="1"/>
</dbReference>
<evidence type="ECO:0000313" key="2">
    <source>
        <dbReference type="EMBL" id="KAJ3651429.1"/>
    </source>
</evidence>
<comment type="caution">
    <text evidence="2">The sequence shown here is derived from an EMBL/GenBank/DDBJ whole genome shotgun (WGS) entry which is preliminary data.</text>
</comment>
<dbReference type="PANTHER" id="PTHR47027:SF29">
    <property type="entry name" value="C2H2-TYPE DOMAIN-CONTAINING PROTEIN"/>
    <property type="match status" value="1"/>
</dbReference>
<keyword evidence="3" id="KW-1185">Reference proteome</keyword>
<dbReference type="PANTHER" id="PTHR47027">
    <property type="entry name" value="REVERSE TRANSCRIPTASE DOMAIN-CONTAINING PROTEIN"/>
    <property type="match status" value="1"/>
</dbReference>
<dbReference type="Pfam" id="PF00078">
    <property type="entry name" value="RVT_1"/>
    <property type="match status" value="1"/>
</dbReference>
<feature type="domain" description="Reverse transcriptase" evidence="1">
    <location>
        <begin position="1"/>
        <end position="150"/>
    </location>
</feature>
<evidence type="ECO:0000259" key="1">
    <source>
        <dbReference type="PROSITE" id="PS50878"/>
    </source>
</evidence>
<dbReference type="InterPro" id="IPR000477">
    <property type="entry name" value="RT_dom"/>
</dbReference>